<reference evidence="2" key="1">
    <citation type="submission" date="2021-05" db="EMBL/GenBank/DDBJ databases">
        <authorList>
            <person name="Alioto T."/>
            <person name="Alioto T."/>
            <person name="Gomez Garrido J."/>
        </authorList>
    </citation>
    <scope>NUCLEOTIDE SEQUENCE</scope>
</reference>
<evidence type="ECO:0000256" key="1">
    <source>
        <dbReference type="SAM" id="SignalP"/>
    </source>
</evidence>
<keyword evidence="1" id="KW-0732">Signal</keyword>
<sequence length="105" mass="12183">MYGKLVIILSPPLNVLGTLITNPTNDYDRDKQTYIILWEMIRCCCRMPMLFSNYFLQMQRNIYYITFCSVVPCSGDISPFLTHVGNLSFTFSNNGLHVFCPSFFM</sequence>
<dbReference type="EMBL" id="HBUF01251873">
    <property type="protein sequence ID" value="CAG6680305.1"/>
    <property type="molecule type" value="Transcribed_RNA"/>
</dbReference>
<feature type="signal peptide" evidence="1">
    <location>
        <begin position="1"/>
        <end position="17"/>
    </location>
</feature>
<dbReference type="AlphaFoldDB" id="A0A8D8T250"/>
<feature type="chain" id="PRO_5034583261" evidence="1">
    <location>
        <begin position="18"/>
        <end position="105"/>
    </location>
</feature>
<accession>A0A8D8T250</accession>
<organism evidence="2">
    <name type="scientific">Cacopsylla melanoneura</name>
    <dbReference type="NCBI Taxonomy" id="428564"/>
    <lineage>
        <taxon>Eukaryota</taxon>
        <taxon>Metazoa</taxon>
        <taxon>Ecdysozoa</taxon>
        <taxon>Arthropoda</taxon>
        <taxon>Hexapoda</taxon>
        <taxon>Insecta</taxon>
        <taxon>Pterygota</taxon>
        <taxon>Neoptera</taxon>
        <taxon>Paraneoptera</taxon>
        <taxon>Hemiptera</taxon>
        <taxon>Sternorrhyncha</taxon>
        <taxon>Psylloidea</taxon>
        <taxon>Psyllidae</taxon>
        <taxon>Psyllinae</taxon>
        <taxon>Cacopsylla</taxon>
    </lineage>
</organism>
<name>A0A8D8T250_9HEMI</name>
<proteinExistence type="predicted"/>
<evidence type="ECO:0000313" key="2">
    <source>
        <dbReference type="EMBL" id="CAG6680305.1"/>
    </source>
</evidence>
<protein>
    <submittedName>
        <fullName evidence="2">Uncharacterized protein</fullName>
    </submittedName>
</protein>